<accession>A0ABD5SJ08</accession>
<keyword evidence="2" id="KW-1185">Reference proteome</keyword>
<dbReference type="AlphaFoldDB" id="A0ABD5SJ08"/>
<dbReference type="EMBL" id="JBHSWV010000091">
    <property type="protein sequence ID" value="MFC6764564.1"/>
    <property type="molecule type" value="Genomic_DNA"/>
</dbReference>
<dbReference type="Proteomes" id="UP001596383">
    <property type="component" value="Unassembled WGS sequence"/>
</dbReference>
<protein>
    <submittedName>
        <fullName evidence="1">Uncharacterized protein</fullName>
    </submittedName>
</protein>
<sequence>MSSESEQASAECRHCETTLTGDDLTYRVLYGNIEHAHDDVVSEKQVAGPGEEIEPGTDERYYCFDCYKAEYDREKGAHFEYESADELWAILEASNGRLVADSKPMTIGGRGWFRVVDGEVEARHSVMVRGGDEEHQNDYEEDYGDFPDWDDIERCGPGEYAGHHMGYVDACNDFLFVLSEFFDCVSVGGAPEQKSSDSEPEEIDIE</sequence>
<comment type="caution">
    <text evidence="1">The sequence shown here is derived from an EMBL/GenBank/DDBJ whole genome shotgun (WGS) entry which is preliminary data.</text>
</comment>
<evidence type="ECO:0000313" key="1">
    <source>
        <dbReference type="EMBL" id="MFC6764564.1"/>
    </source>
</evidence>
<dbReference type="RefSeq" id="WP_273737622.1">
    <property type="nucleotide sequence ID" value="NZ_JAQIVI010000091.1"/>
</dbReference>
<organism evidence="1 2">
    <name type="scientific">Natrinema soli</name>
    <dbReference type="NCBI Taxonomy" id="1930624"/>
    <lineage>
        <taxon>Archaea</taxon>
        <taxon>Methanobacteriati</taxon>
        <taxon>Methanobacteriota</taxon>
        <taxon>Stenosarchaea group</taxon>
        <taxon>Halobacteria</taxon>
        <taxon>Halobacteriales</taxon>
        <taxon>Natrialbaceae</taxon>
        <taxon>Natrinema</taxon>
    </lineage>
</organism>
<evidence type="ECO:0000313" key="2">
    <source>
        <dbReference type="Proteomes" id="UP001596383"/>
    </source>
</evidence>
<reference evidence="1 2" key="1">
    <citation type="journal article" date="2019" name="Int. J. Syst. Evol. Microbiol.">
        <title>The Global Catalogue of Microorganisms (GCM) 10K type strain sequencing project: providing services to taxonomists for standard genome sequencing and annotation.</title>
        <authorList>
            <consortium name="The Broad Institute Genomics Platform"/>
            <consortium name="The Broad Institute Genome Sequencing Center for Infectious Disease"/>
            <person name="Wu L."/>
            <person name="Ma J."/>
        </authorList>
    </citation>
    <scope>NUCLEOTIDE SEQUENCE [LARGE SCALE GENOMIC DNA]</scope>
    <source>
        <strain evidence="1 2">LMG 29247</strain>
    </source>
</reference>
<name>A0ABD5SJ08_9EURY</name>
<proteinExistence type="predicted"/>
<gene>
    <name evidence="1" type="ORF">ACFQE6_05815</name>
</gene>